<dbReference type="EMBL" id="JAATJA010000002">
    <property type="protein sequence ID" value="NJB68857.1"/>
    <property type="molecule type" value="Genomic_DNA"/>
</dbReference>
<name>A0A846QNU4_9BACT</name>
<dbReference type="PANTHER" id="PTHR43881">
    <property type="entry name" value="GAMMA-GLUTAMYLTRANSPEPTIDASE (AFU_ORTHOLOGUE AFUA_4G13580)"/>
    <property type="match status" value="1"/>
</dbReference>
<sequence>MSPFDSSFAFPPFGAASRRSPVYARNAMAAASHPAAVEAGLGMLDRGGTAADAAVAMAAVLAVVEPCSTGLGGDAFVLYHDAASRRVTGLNGSGRSPQALDFDTLASRTGGALPPRHALAVTVPGACAAWCDLLERHGVLPLAEVLAPALEYAAEGFVVGPVTAHLWAEGADALRAAGGEELLPGGEAPRPGQPVTSPGMARVLDILSGAGGTEAARRAFYAGEIAADIVTAVRERGGVLDASDLAAHRSQWAAPITTMYRGLRVSECAPNGQGITALMALDVLSALDAPTFGDGFGPARVHAQVEALRLAFADSRRYVADPDHEDVPVRGLLDADYAAQRARQVLPGRRNPDIVHGTPPASSDTVYFCVMDAFGNACSMVNSCYMTFGTGIVPRNTGFALQNRGHNFSLDPASPNRLGPGRRTYHTIIPGMLHDRRGTLLGPFGVMGGFMQPQGHVQILSALADDGCDPQAALDRTRFCITDGTPGGELAVEEGMPEAIRVALADMGHPVRMVGGYDRALFGRGQIILRDPHTGWLTAGSDPRADGCAFGY</sequence>
<proteinExistence type="predicted"/>
<dbReference type="AlphaFoldDB" id="A0A846QNU4"/>
<accession>A0A846QNU4</accession>
<keyword evidence="1" id="KW-0378">Hydrolase</keyword>
<dbReference type="InterPro" id="IPR029055">
    <property type="entry name" value="Ntn_hydrolases_N"/>
</dbReference>
<reference evidence="1 2" key="1">
    <citation type="submission" date="2020-03" db="EMBL/GenBank/DDBJ databases">
        <title>Genomic Encyclopedia of Type Strains, Phase IV (KMG-IV): sequencing the most valuable type-strain genomes for metagenomic binning, comparative biology and taxonomic classification.</title>
        <authorList>
            <person name="Goeker M."/>
        </authorList>
    </citation>
    <scope>NUCLEOTIDE SEQUENCE [LARGE SCALE GENOMIC DNA]</scope>
    <source>
        <strain evidence="1 2">DSM 24233</strain>
    </source>
</reference>
<dbReference type="RefSeq" id="WP_167941892.1">
    <property type="nucleotide sequence ID" value="NZ_JAATJA010000002.1"/>
</dbReference>
<dbReference type="EC" id="2.3.2.2" evidence="1"/>
<dbReference type="Gene3D" id="3.60.20.40">
    <property type="match status" value="1"/>
</dbReference>
<dbReference type="GO" id="GO:0036374">
    <property type="term" value="F:glutathione hydrolase activity"/>
    <property type="evidence" value="ECO:0007669"/>
    <property type="project" value="UniProtKB-EC"/>
</dbReference>
<keyword evidence="1" id="KW-0808">Transferase</keyword>
<dbReference type="EC" id="3.4.19.13" evidence="1"/>
<dbReference type="InterPro" id="IPR043137">
    <property type="entry name" value="GGT_ssub_C"/>
</dbReference>
<dbReference type="InterPro" id="IPR052896">
    <property type="entry name" value="GGT-like_enzyme"/>
</dbReference>
<dbReference type="Gene3D" id="1.10.246.130">
    <property type="match status" value="1"/>
</dbReference>
<dbReference type="PRINTS" id="PR01210">
    <property type="entry name" value="GGTRANSPTASE"/>
</dbReference>
<dbReference type="Proteomes" id="UP000580856">
    <property type="component" value="Unassembled WGS sequence"/>
</dbReference>
<keyword evidence="2" id="KW-1185">Reference proteome</keyword>
<protein>
    <submittedName>
        <fullName evidence="1">Gamma-glutamyltranspeptidase/glutathione hydrolase</fullName>
        <ecNumber evidence="1">2.3.2.2</ecNumber>
        <ecNumber evidence="1">3.4.19.13</ecNumber>
    </submittedName>
</protein>
<dbReference type="SUPFAM" id="SSF56235">
    <property type="entry name" value="N-terminal nucleophile aminohydrolases (Ntn hydrolases)"/>
    <property type="match status" value="1"/>
</dbReference>
<evidence type="ECO:0000313" key="2">
    <source>
        <dbReference type="Proteomes" id="UP000580856"/>
    </source>
</evidence>
<comment type="caution">
    <text evidence="1">The sequence shown here is derived from an EMBL/GenBank/DDBJ whole genome shotgun (WGS) entry which is preliminary data.</text>
</comment>
<dbReference type="GO" id="GO:0103068">
    <property type="term" value="F:leukotriene C4 gamma-glutamyl transferase activity"/>
    <property type="evidence" value="ECO:0007669"/>
    <property type="project" value="UniProtKB-EC"/>
</dbReference>
<dbReference type="InterPro" id="IPR043138">
    <property type="entry name" value="GGT_lsub"/>
</dbReference>
<gene>
    <name evidence="1" type="ORF">GGQ74_002530</name>
</gene>
<dbReference type="PANTHER" id="PTHR43881:SF1">
    <property type="entry name" value="GAMMA-GLUTAMYLTRANSPEPTIDASE (AFU_ORTHOLOGUE AFUA_4G13580)"/>
    <property type="match status" value="1"/>
</dbReference>
<dbReference type="Pfam" id="PF01019">
    <property type="entry name" value="G_glu_transpept"/>
    <property type="match status" value="1"/>
</dbReference>
<evidence type="ECO:0000313" key="1">
    <source>
        <dbReference type="EMBL" id="NJB68857.1"/>
    </source>
</evidence>
<organism evidence="1 2">
    <name type="scientific">Desulfobaculum xiamenense</name>
    <dbReference type="NCBI Taxonomy" id="995050"/>
    <lineage>
        <taxon>Bacteria</taxon>
        <taxon>Pseudomonadati</taxon>
        <taxon>Thermodesulfobacteriota</taxon>
        <taxon>Desulfovibrionia</taxon>
        <taxon>Desulfovibrionales</taxon>
        <taxon>Desulfovibrionaceae</taxon>
        <taxon>Desulfobaculum</taxon>
    </lineage>
</organism>
<keyword evidence="1" id="KW-0012">Acyltransferase</keyword>